<evidence type="ECO:0000313" key="3">
    <source>
        <dbReference type="EMBL" id="AHB47797.1"/>
    </source>
</evidence>
<feature type="region of interest" description="Disordered" evidence="1">
    <location>
        <begin position="31"/>
        <end position="131"/>
    </location>
</feature>
<name>V5SBE6_9HYPH</name>
<proteinExistence type="predicted"/>
<dbReference type="OrthoDB" id="8256100at2"/>
<keyword evidence="2" id="KW-0732">Signal</keyword>
<feature type="signal peptide" evidence="2">
    <location>
        <begin position="1"/>
        <end position="24"/>
    </location>
</feature>
<dbReference type="Proteomes" id="UP000018542">
    <property type="component" value="Chromosome"/>
</dbReference>
<protein>
    <submittedName>
        <fullName evidence="3">Signal peptide protein</fullName>
    </submittedName>
</protein>
<dbReference type="EMBL" id="CP006912">
    <property type="protein sequence ID" value="AHB47797.1"/>
    <property type="molecule type" value="Genomic_DNA"/>
</dbReference>
<evidence type="ECO:0000256" key="1">
    <source>
        <dbReference type="SAM" id="MobiDB-lite"/>
    </source>
</evidence>
<dbReference type="PATRIC" id="fig|1029756.8.peg.888"/>
<dbReference type="KEGG" id="hni:W911_04245"/>
<feature type="chain" id="PRO_5004740500" evidence="2">
    <location>
        <begin position="25"/>
        <end position="131"/>
    </location>
</feature>
<dbReference type="STRING" id="1029756.W911_04245"/>
<accession>V5SBE6</accession>
<feature type="compositionally biased region" description="Basic and acidic residues" evidence="1">
    <location>
        <begin position="109"/>
        <end position="119"/>
    </location>
</feature>
<dbReference type="HOGENOM" id="CLU_1924710_0_0_5"/>
<sequence>MQRHHPGTRSVSALFVIAAGVALAPVDAAAQIPPPAQPGAPPPAMEPPSESPVPPADPGLQSETPGEPLSEKLKRGEGVLEPPRSIDPGMTQPVPEEFESKTPVIPPPRDADGAPRDAEPDGAAPLSPPAK</sequence>
<dbReference type="RefSeq" id="WP_023786257.1">
    <property type="nucleotide sequence ID" value="NC_022997.1"/>
</dbReference>
<organism evidence="3 4">
    <name type="scientific">Hyphomicrobium nitrativorans NL23</name>
    <dbReference type="NCBI Taxonomy" id="1029756"/>
    <lineage>
        <taxon>Bacteria</taxon>
        <taxon>Pseudomonadati</taxon>
        <taxon>Pseudomonadota</taxon>
        <taxon>Alphaproteobacteria</taxon>
        <taxon>Hyphomicrobiales</taxon>
        <taxon>Hyphomicrobiaceae</taxon>
        <taxon>Hyphomicrobium</taxon>
    </lineage>
</organism>
<evidence type="ECO:0000256" key="2">
    <source>
        <dbReference type="SAM" id="SignalP"/>
    </source>
</evidence>
<dbReference type="AlphaFoldDB" id="V5SBE6"/>
<gene>
    <name evidence="3" type="ORF">W911_04245</name>
</gene>
<evidence type="ECO:0000313" key="4">
    <source>
        <dbReference type="Proteomes" id="UP000018542"/>
    </source>
</evidence>
<feature type="compositionally biased region" description="Pro residues" evidence="1">
    <location>
        <begin position="32"/>
        <end position="57"/>
    </location>
</feature>
<keyword evidence="4" id="KW-1185">Reference proteome</keyword>
<reference evidence="3 4" key="1">
    <citation type="journal article" date="2014" name="Genome Announc.">
        <title>Complete Genome Sequence of Hyphomicrobium nitrativorans Strain NL23, a Denitrifying Bacterium Isolated from Biofilm of a Methanol-Fed Denitrification System Treating Seawater at the Montreal Biodome.</title>
        <authorList>
            <person name="Martineau C."/>
            <person name="Villeneuve C."/>
            <person name="Mauffrey F."/>
            <person name="Villemur R."/>
        </authorList>
    </citation>
    <scope>NUCLEOTIDE SEQUENCE [LARGE SCALE GENOMIC DNA]</scope>
    <source>
        <strain evidence="3">NL23</strain>
    </source>
</reference>
<feature type="compositionally biased region" description="Basic and acidic residues" evidence="1">
    <location>
        <begin position="69"/>
        <end position="78"/>
    </location>
</feature>